<dbReference type="EMBL" id="LLXI01000603">
    <property type="protein sequence ID" value="PKY48106.1"/>
    <property type="molecule type" value="Genomic_DNA"/>
</dbReference>
<dbReference type="OrthoDB" id="76949at2759"/>
<accession>A0A2I1GN85</accession>
<reference evidence="1 2" key="1">
    <citation type="submission" date="2015-10" db="EMBL/GenBank/DDBJ databases">
        <title>Genome analyses suggest a sexual origin of heterokaryosis in a supposedly ancient asexual fungus.</title>
        <authorList>
            <person name="Ropars J."/>
            <person name="Sedzielewska K."/>
            <person name="Noel J."/>
            <person name="Charron P."/>
            <person name="Farinelli L."/>
            <person name="Marton T."/>
            <person name="Kruger M."/>
            <person name="Pelin A."/>
            <person name="Brachmann A."/>
            <person name="Corradi N."/>
        </authorList>
    </citation>
    <scope>NUCLEOTIDE SEQUENCE [LARGE SCALE GENOMIC DNA]</scope>
    <source>
        <strain evidence="1 2">A4</strain>
    </source>
</reference>
<sequence>MYSTIDGGPVIPSSTVEKVKGYNAEELSRFLKGRLNNIDNHIDTLTAAQEVKGEAFLDLTPDGLKAYEIPPRA</sequence>
<evidence type="ECO:0000313" key="1">
    <source>
        <dbReference type="EMBL" id="PKY48106.1"/>
    </source>
</evidence>
<organism evidence="1 2">
    <name type="scientific">Rhizophagus irregularis</name>
    <dbReference type="NCBI Taxonomy" id="588596"/>
    <lineage>
        <taxon>Eukaryota</taxon>
        <taxon>Fungi</taxon>
        <taxon>Fungi incertae sedis</taxon>
        <taxon>Mucoromycota</taxon>
        <taxon>Glomeromycotina</taxon>
        <taxon>Glomeromycetes</taxon>
        <taxon>Glomerales</taxon>
        <taxon>Glomeraceae</taxon>
        <taxon>Rhizophagus</taxon>
    </lineage>
</organism>
<comment type="caution">
    <text evidence="1">The sequence shown here is derived from an EMBL/GenBank/DDBJ whole genome shotgun (WGS) entry which is preliminary data.</text>
</comment>
<proteinExistence type="predicted"/>
<dbReference type="AlphaFoldDB" id="A0A2I1GN85"/>
<evidence type="ECO:0000313" key="2">
    <source>
        <dbReference type="Proteomes" id="UP000234323"/>
    </source>
</evidence>
<dbReference type="InterPro" id="IPR013761">
    <property type="entry name" value="SAM/pointed_sf"/>
</dbReference>
<protein>
    <submittedName>
        <fullName evidence="1">Uncharacterized protein</fullName>
    </submittedName>
</protein>
<keyword evidence="2" id="KW-1185">Reference proteome</keyword>
<name>A0A2I1GN85_9GLOM</name>
<gene>
    <name evidence="1" type="ORF">RhiirA4_463572</name>
</gene>
<dbReference type="Gene3D" id="1.10.150.50">
    <property type="entry name" value="Transcription Factor, Ets-1"/>
    <property type="match status" value="1"/>
</dbReference>
<dbReference type="Proteomes" id="UP000234323">
    <property type="component" value="Unassembled WGS sequence"/>
</dbReference>